<accession>A0ABQ0SFW8</accession>
<reference evidence="1 2" key="1">
    <citation type="submission" date="2019-06" db="EMBL/GenBank/DDBJ databases">
        <title>Whole genome shotgun sequence of Komagataeibacter hansenii NBRC 14820.</title>
        <authorList>
            <person name="Hosoyama A."/>
            <person name="Uohara A."/>
            <person name="Ohji S."/>
            <person name="Ichikawa N."/>
        </authorList>
    </citation>
    <scope>NUCLEOTIDE SEQUENCE [LARGE SCALE GENOMIC DNA]</scope>
    <source>
        <strain evidence="1 2">NBRC 14820</strain>
    </source>
</reference>
<dbReference type="Proteomes" id="UP000319478">
    <property type="component" value="Unassembled WGS sequence"/>
</dbReference>
<gene>
    <name evidence="1" type="ORF">GHA01_20320</name>
</gene>
<protein>
    <submittedName>
        <fullName evidence="1">Uncharacterized protein</fullName>
    </submittedName>
</protein>
<name>A0ABQ0SFW8_NOVHA</name>
<sequence length="68" mass="7753">MGLQLLGELPGEVFHILRLQRTGGRDQNGSGKIRRDLVNDLEDAPQIILFFTGEKFTYHRIPGNRFCP</sequence>
<keyword evidence="2" id="KW-1185">Reference proteome</keyword>
<proteinExistence type="predicted"/>
<comment type="caution">
    <text evidence="1">The sequence shown here is derived from an EMBL/GenBank/DDBJ whole genome shotgun (WGS) entry which is preliminary data.</text>
</comment>
<dbReference type="EMBL" id="BJNN01000108">
    <property type="protein sequence ID" value="GEC64183.1"/>
    <property type="molecule type" value="Genomic_DNA"/>
</dbReference>
<evidence type="ECO:0000313" key="1">
    <source>
        <dbReference type="EMBL" id="GEC64183.1"/>
    </source>
</evidence>
<organism evidence="1 2">
    <name type="scientific">Novacetimonas hansenii</name>
    <name type="common">Komagataeibacter hansenii</name>
    <dbReference type="NCBI Taxonomy" id="436"/>
    <lineage>
        <taxon>Bacteria</taxon>
        <taxon>Pseudomonadati</taxon>
        <taxon>Pseudomonadota</taxon>
        <taxon>Alphaproteobacteria</taxon>
        <taxon>Acetobacterales</taxon>
        <taxon>Acetobacteraceae</taxon>
        <taxon>Novacetimonas</taxon>
    </lineage>
</organism>
<evidence type="ECO:0000313" key="2">
    <source>
        <dbReference type="Proteomes" id="UP000319478"/>
    </source>
</evidence>